<dbReference type="VEuPathDB" id="VectorBase:LLONM1_004061"/>
<dbReference type="Proteomes" id="UP000092461">
    <property type="component" value="Unassembled WGS sequence"/>
</dbReference>
<evidence type="ECO:0000313" key="1">
    <source>
        <dbReference type="EnsemblMetazoa" id="LLOJ008987-PA"/>
    </source>
</evidence>
<evidence type="ECO:0000313" key="2">
    <source>
        <dbReference type="Proteomes" id="UP000092461"/>
    </source>
</evidence>
<keyword evidence="2" id="KW-1185">Reference proteome</keyword>
<reference evidence="1" key="1">
    <citation type="submission" date="2020-05" db="UniProtKB">
        <authorList>
            <consortium name="EnsemblMetazoa"/>
        </authorList>
    </citation>
    <scope>IDENTIFICATION</scope>
    <source>
        <strain evidence="1">Jacobina</strain>
    </source>
</reference>
<dbReference type="EMBL" id="AJWK01030695">
    <property type="status" value="NOT_ANNOTATED_CDS"/>
    <property type="molecule type" value="Genomic_DNA"/>
</dbReference>
<sequence length="338" mass="38452">MKDPLESKRMLQLWENSIFQPPVRCDEAAGRSAEYNLPTTQDISQHVPRFIEVQRGNIFLSPQPQTSSAAEKIVEKDLDKEKFTRQERVLLSLQHENRALHKRILQYEHCLDDVSKRVVNAIIAEDRLRAEFAVLKGRIRDLEVKNTSISSPPARGKDEGYCTMSSGPLLSTLENLPEEPEQWILSDGGHSAEMEDWSLSQEELMEQLDEDEEVNWTIENSNFVLPNFERNCEEFSTLLNEEIIYSESEELACKDFTSDFYKLVNIQPESCKSLIFESDDANKIDSESDVADHSSSVVSDMGQEQLYTCSSSDESTDMNNYQVATPSTSKICISASEN</sequence>
<dbReference type="AlphaFoldDB" id="A0A1B0GKL8"/>
<protein>
    <submittedName>
        <fullName evidence="1">Uncharacterized protein</fullName>
    </submittedName>
</protein>
<name>A0A1B0GKL8_LUTLO</name>
<organism evidence="1 2">
    <name type="scientific">Lutzomyia longipalpis</name>
    <name type="common">Sand fly</name>
    <dbReference type="NCBI Taxonomy" id="7200"/>
    <lineage>
        <taxon>Eukaryota</taxon>
        <taxon>Metazoa</taxon>
        <taxon>Ecdysozoa</taxon>
        <taxon>Arthropoda</taxon>
        <taxon>Hexapoda</taxon>
        <taxon>Insecta</taxon>
        <taxon>Pterygota</taxon>
        <taxon>Neoptera</taxon>
        <taxon>Endopterygota</taxon>
        <taxon>Diptera</taxon>
        <taxon>Nematocera</taxon>
        <taxon>Psychodoidea</taxon>
        <taxon>Psychodidae</taxon>
        <taxon>Lutzomyia</taxon>
        <taxon>Lutzomyia</taxon>
    </lineage>
</organism>
<accession>A0A1B0GKL8</accession>
<dbReference type="EMBL" id="AJWK01030694">
    <property type="status" value="NOT_ANNOTATED_CDS"/>
    <property type="molecule type" value="Genomic_DNA"/>
</dbReference>
<dbReference type="VEuPathDB" id="VectorBase:LLOJ008987"/>
<proteinExistence type="predicted"/>
<dbReference type="EnsemblMetazoa" id="LLOJ008987-RA">
    <property type="protein sequence ID" value="LLOJ008987-PA"/>
    <property type="gene ID" value="LLOJ008987"/>
</dbReference>